<dbReference type="Proteomes" id="UP000306319">
    <property type="component" value="Unassembled WGS sequence"/>
</dbReference>
<keyword evidence="2" id="KW-1185">Reference proteome</keyword>
<evidence type="ECO:0000313" key="1">
    <source>
        <dbReference type="EMBL" id="TGY79973.1"/>
    </source>
</evidence>
<accession>A0AC61RGX8</accession>
<gene>
    <name evidence="1" type="ORF">E5331_04075</name>
</gene>
<organism evidence="1 2">
    <name type="scientific">Lepagella muris</name>
    <dbReference type="NCBI Taxonomy" id="3032870"/>
    <lineage>
        <taxon>Bacteria</taxon>
        <taxon>Pseudomonadati</taxon>
        <taxon>Bacteroidota</taxon>
        <taxon>Bacteroidia</taxon>
        <taxon>Bacteroidales</taxon>
        <taxon>Muribaculaceae</taxon>
        <taxon>Lepagella</taxon>
    </lineage>
</organism>
<comment type="caution">
    <text evidence="1">The sequence shown here is derived from an EMBL/GenBank/DDBJ whole genome shotgun (WGS) entry which is preliminary data.</text>
</comment>
<sequence>MKFNGSFNYRPAGNATVDPTTGFLDDGADSAFVKGCECQIDVTIPAKTIIGTDGQTYTYTYDVFIPKYFRGELAKGDTVQLVGADGREIETITVKGVDTLNRKYIEIWG</sequence>
<name>A0AC61RGX8_9BACT</name>
<evidence type="ECO:0000313" key="2">
    <source>
        <dbReference type="Proteomes" id="UP000306319"/>
    </source>
</evidence>
<dbReference type="EMBL" id="SRYB01000004">
    <property type="protein sequence ID" value="TGY79973.1"/>
    <property type="molecule type" value="Genomic_DNA"/>
</dbReference>
<reference evidence="1" key="1">
    <citation type="submission" date="2019-04" db="EMBL/GenBank/DDBJ databases">
        <title>Microbes associate with the intestines of laboratory mice.</title>
        <authorList>
            <person name="Navarre W."/>
            <person name="Wong E."/>
            <person name="Huang K."/>
            <person name="Tropini C."/>
            <person name="Ng K."/>
            <person name="Yu B."/>
        </authorList>
    </citation>
    <scope>NUCLEOTIDE SEQUENCE</scope>
    <source>
        <strain evidence="1">NM04_E33</strain>
    </source>
</reference>
<proteinExistence type="predicted"/>
<protein>
    <submittedName>
        <fullName evidence="1">Uncharacterized protein</fullName>
    </submittedName>
</protein>